<dbReference type="GO" id="GO:0008270">
    <property type="term" value="F:zinc ion binding"/>
    <property type="evidence" value="ECO:0007669"/>
    <property type="project" value="UniProtKB-KW"/>
</dbReference>
<keyword evidence="6" id="KW-0472">Membrane</keyword>
<dbReference type="Proteomes" id="UP000186594">
    <property type="component" value="Unassembled WGS sequence"/>
</dbReference>
<evidence type="ECO:0000256" key="5">
    <source>
        <dbReference type="ARBA" id="ARBA00022833"/>
    </source>
</evidence>
<keyword evidence="2" id="KW-0479">Metal-binding</keyword>
<comment type="caution">
    <text evidence="8">The sequence shown here is derived from an EMBL/GenBank/DDBJ whole genome shotgun (WGS) entry which is preliminary data.</text>
</comment>
<keyword evidence="9" id="KW-1185">Reference proteome</keyword>
<evidence type="ECO:0000256" key="4">
    <source>
        <dbReference type="ARBA" id="ARBA00022786"/>
    </source>
</evidence>
<evidence type="ECO:0000256" key="1">
    <source>
        <dbReference type="ARBA" id="ARBA00004906"/>
    </source>
</evidence>
<name>A0A1U7LJQ1_NEOID</name>
<sequence>MTRWISTSRGEKMRRRDSKSRSGMLLLYGHGISKLIIVLFVEITSWTCASNARLTKAVKLVTNVHLPGELHAFHFHCISKWLKSRHVCPLDNRNWEFGRLGK</sequence>
<dbReference type="InterPro" id="IPR013083">
    <property type="entry name" value="Znf_RING/FYVE/PHD"/>
</dbReference>
<evidence type="ECO:0000256" key="2">
    <source>
        <dbReference type="ARBA" id="ARBA00022723"/>
    </source>
</evidence>
<accession>A0A1U7LJQ1</accession>
<keyword evidence="6" id="KW-0812">Transmembrane</keyword>
<evidence type="ECO:0000256" key="3">
    <source>
        <dbReference type="ARBA" id="ARBA00022771"/>
    </source>
</evidence>
<evidence type="ECO:0000256" key="6">
    <source>
        <dbReference type="SAM" id="Phobius"/>
    </source>
</evidence>
<reference evidence="8 9" key="1">
    <citation type="submission" date="2016-04" db="EMBL/GenBank/DDBJ databases">
        <title>Evolutionary innovation and constraint leading to complex multicellularity in the Ascomycota.</title>
        <authorList>
            <person name="Cisse O."/>
            <person name="Nguyen A."/>
            <person name="Hewitt D.A."/>
            <person name="Jedd G."/>
            <person name="Stajich J.E."/>
        </authorList>
    </citation>
    <scope>NUCLEOTIDE SEQUENCE [LARGE SCALE GENOMIC DNA]</scope>
    <source>
        <strain evidence="8 9">DAH-3</strain>
    </source>
</reference>
<dbReference type="InterPro" id="IPR024766">
    <property type="entry name" value="Znf_RING_H2"/>
</dbReference>
<feature type="domain" description="Zinc finger RING-H2-type" evidence="7">
    <location>
        <begin position="70"/>
        <end position="92"/>
    </location>
</feature>
<dbReference type="AlphaFoldDB" id="A0A1U7LJQ1"/>
<dbReference type="Pfam" id="PF12678">
    <property type="entry name" value="zf-rbx1"/>
    <property type="match status" value="1"/>
</dbReference>
<gene>
    <name evidence="8" type="ORF">NEOLI_002400</name>
</gene>
<evidence type="ECO:0000259" key="7">
    <source>
        <dbReference type="Pfam" id="PF12678"/>
    </source>
</evidence>
<evidence type="ECO:0000313" key="9">
    <source>
        <dbReference type="Proteomes" id="UP000186594"/>
    </source>
</evidence>
<comment type="pathway">
    <text evidence="1">Protein modification; protein ubiquitination.</text>
</comment>
<dbReference type="STRING" id="1198029.A0A1U7LJQ1"/>
<dbReference type="EMBL" id="LXFE01002660">
    <property type="protein sequence ID" value="OLL22874.1"/>
    <property type="molecule type" value="Genomic_DNA"/>
</dbReference>
<dbReference type="Gene3D" id="3.30.40.10">
    <property type="entry name" value="Zinc/RING finger domain, C3HC4 (zinc finger)"/>
    <property type="match status" value="1"/>
</dbReference>
<keyword evidence="4" id="KW-0833">Ubl conjugation pathway</keyword>
<evidence type="ECO:0000313" key="8">
    <source>
        <dbReference type="EMBL" id="OLL22874.1"/>
    </source>
</evidence>
<keyword evidence="3" id="KW-0863">Zinc-finger</keyword>
<protein>
    <submittedName>
        <fullName evidence="8">RING-box protein 1</fullName>
    </submittedName>
</protein>
<dbReference type="GO" id="GO:0016567">
    <property type="term" value="P:protein ubiquitination"/>
    <property type="evidence" value="ECO:0007669"/>
    <property type="project" value="UniProtKB-UniPathway"/>
</dbReference>
<proteinExistence type="predicted"/>
<dbReference type="OrthoDB" id="5317443at2759"/>
<dbReference type="UniPathway" id="UPA00143"/>
<feature type="transmembrane region" description="Helical" evidence="6">
    <location>
        <begin position="21"/>
        <end position="41"/>
    </location>
</feature>
<keyword evidence="6" id="KW-1133">Transmembrane helix</keyword>
<dbReference type="SUPFAM" id="SSF57850">
    <property type="entry name" value="RING/U-box"/>
    <property type="match status" value="1"/>
</dbReference>
<keyword evidence="5" id="KW-0862">Zinc</keyword>
<organism evidence="8 9">
    <name type="scientific">Neolecta irregularis (strain DAH-3)</name>
    <dbReference type="NCBI Taxonomy" id="1198029"/>
    <lineage>
        <taxon>Eukaryota</taxon>
        <taxon>Fungi</taxon>
        <taxon>Dikarya</taxon>
        <taxon>Ascomycota</taxon>
        <taxon>Taphrinomycotina</taxon>
        <taxon>Neolectales</taxon>
        <taxon>Neolectaceae</taxon>
        <taxon>Neolecta</taxon>
    </lineage>
</organism>